<keyword evidence="8" id="KW-0808">Transferase</keyword>
<dbReference type="GO" id="GO:0004519">
    <property type="term" value="F:endonuclease activity"/>
    <property type="evidence" value="ECO:0007669"/>
    <property type="project" value="UniProtKB-KW"/>
</dbReference>
<keyword evidence="13" id="KW-1185">Reference proteome</keyword>
<keyword evidence="1" id="KW-0540">Nuclease</keyword>
<dbReference type="GO" id="GO:0016787">
    <property type="term" value="F:hydrolase activity"/>
    <property type="evidence" value="ECO:0007669"/>
    <property type="project" value="UniProtKB-KW"/>
</dbReference>
<dbReference type="InterPro" id="IPR012337">
    <property type="entry name" value="RNaseH-like_sf"/>
</dbReference>
<feature type="region of interest" description="Disordered" evidence="10">
    <location>
        <begin position="68"/>
        <end position="93"/>
    </location>
</feature>
<keyword evidence="7" id="KW-0695">RNA-directed DNA polymerase</keyword>
<evidence type="ECO:0000256" key="5">
    <source>
        <dbReference type="ARBA" id="ARBA00022842"/>
    </source>
</evidence>
<evidence type="ECO:0000256" key="6">
    <source>
        <dbReference type="ARBA" id="ARBA00022908"/>
    </source>
</evidence>
<organism evidence="12 13">
    <name type="scientific">Trichonephila clavata</name>
    <name type="common">Joro spider</name>
    <name type="synonym">Nephila clavata</name>
    <dbReference type="NCBI Taxonomy" id="2740835"/>
    <lineage>
        <taxon>Eukaryota</taxon>
        <taxon>Metazoa</taxon>
        <taxon>Ecdysozoa</taxon>
        <taxon>Arthropoda</taxon>
        <taxon>Chelicerata</taxon>
        <taxon>Arachnida</taxon>
        <taxon>Araneae</taxon>
        <taxon>Araneomorphae</taxon>
        <taxon>Entelegynae</taxon>
        <taxon>Araneoidea</taxon>
        <taxon>Nephilidae</taxon>
        <taxon>Trichonephila</taxon>
    </lineage>
</organism>
<keyword evidence="3" id="KW-0255">Endonuclease</keyword>
<reference evidence="12" key="1">
    <citation type="submission" date="2020-07" db="EMBL/GenBank/DDBJ databases">
        <title>Multicomponent nature underlies the extraordinary mechanical properties of spider dragline silk.</title>
        <authorList>
            <person name="Kono N."/>
            <person name="Nakamura H."/>
            <person name="Mori M."/>
            <person name="Yoshida Y."/>
            <person name="Ohtoshi R."/>
            <person name="Malay A.D."/>
            <person name="Moran D.A.P."/>
            <person name="Tomita M."/>
            <person name="Numata K."/>
            <person name="Arakawa K."/>
        </authorList>
    </citation>
    <scope>NUCLEOTIDE SEQUENCE</scope>
</reference>
<protein>
    <recommendedName>
        <fullName evidence="11">Integrase catalytic domain-containing protein</fullName>
    </recommendedName>
</protein>
<accession>A0A8X6GC24</accession>
<dbReference type="PROSITE" id="PS50994">
    <property type="entry name" value="INTEGRASE"/>
    <property type="match status" value="1"/>
</dbReference>
<evidence type="ECO:0000313" key="13">
    <source>
        <dbReference type="Proteomes" id="UP000887116"/>
    </source>
</evidence>
<evidence type="ECO:0000256" key="9">
    <source>
        <dbReference type="ARBA" id="ARBA00023172"/>
    </source>
</evidence>
<evidence type="ECO:0000256" key="1">
    <source>
        <dbReference type="ARBA" id="ARBA00022722"/>
    </source>
</evidence>
<name>A0A8X6GC24_TRICU</name>
<dbReference type="PANTHER" id="PTHR42648">
    <property type="entry name" value="TRANSPOSASE, PUTATIVE-RELATED"/>
    <property type="match status" value="1"/>
</dbReference>
<evidence type="ECO:0000313" key="12">
    <source>
        <dbReference type="EMBL" id="GFQ63864.1"/>
    </source>
</evidence>
<keyword evidence="4" id="KW-0378">Hydrolase</keyword>
<evidence type="ECO:0000256" key="3">
    <source>
        <dbReference type="ARBA" id="ARBA00022759"/>
    </source>
</evidence>
<dbReference type="GO" id="GO:0003887">
    <property type="term" value="F:DNA-directed DNA polymerase activity"/>
    <property type="evidence" value="ECO:0007669"/>
    <property type="project" value="UniProtKB-KW"/>
</dbReference>
<dbReference type="GO" id="GO:0046872">
    <property type="term" value="F:metal ion binding"/>
    <property type="evidence" value="ECO:0007669"/>
    <property type="project" value="UniProtKB-KW"/>
</dbReference>
<keyword evidence="9" id="KW-0233">DNA recombination</keyword>
<dbReference type="PANTHER" id="PTHR42648:SF11">
    <property type="entry name" value="TRANSPOSON TY4-P GAG-POL POLYPROTEIN"/>
    <property type="match status" value="1"/>
</dbReference>
<evidence type="ECO:0000256" key="10">
    <source>
        <dbReference type="SAM" id="MobiDB-lite"/>
    </source>
</evidence>
<keyword evidence="2" id="KW-0479">Metal-binding</keyword>
<dbReference type="GO" id="GO:0003964">
    <property type="term" value="F:RNA-directed DNA polymerase activity"/>
    <property type="evidence" value="ECO:0007669"/>
    <property type="project" value="UniProtKB-KW"/>
</dbReference>
<comment type="caution">
    <text evidence="12">The sequence shown here is derived from an EMBL/GenBank/DDBJ whole genome shotgun (WGS) entry which is preliminary data.</text>
</comment>
<feature type="region of interest" description="Disordered" evidence="10">
    <location>
        <begin position="105"/>
        <end position="131"/>
    </location>
</feature>
<keyword evidence="8" id="KW-0239">DNA-directed DNA polymerase</keyword>
<dbReference type="OrthoDB" id="413361at2759"/>
<keyword evidence="6" id="KW-0229">DNA integration</keyword>
<dbReference type="GO" id="GO:0006310">
    <property type="term" value="P:DNA recombination"/>
    <property type="evidence" value="ECO:0007669"/>
    <property type="project" value="UniProtKB-KW"/>
</dbReference>
<evidence type="ECO:0000256" key="8">
    <source>
        <dbReference type="ARBA" id="ARBA00022932"/>
    </source>
</evidence>
<evidence type="ECO:0000256" key="4">
    <source>
        <dbReference type="ARBA" id="ARBA00022801"/>
    </source>
</evidence>
<keyword evidence="5" id="KW-0460">Magnesium</keyword>
<evidence type="ECO:0000256" key="7">
    <source>
        <dbReference type="ARBA" id="ARBA00022918"/>
    </source>
</evidence>
<dbReference type="Gene3D" id="3.30.420.10">
    <property type="entry name" value="Ribonuclease H-like superfamily/Ribonuclease H"/>
    <property type="match status" value="1"/>
</dbReference>
<feature type="domain" description="Integrase catalytic" evidence="11">
    <location>
        <begin position="1"/>
        <end position="78"/>
    </location>
</feature>
<dbReference type="EMBL" id="BMAO01000027">
    <property type="protein sequence ID" value="GFQ63864.1"/>
    <property type="molecule type" value="Genomic_DNA"/>
</dbReference>
<sequence length="131" mass="14648">MFIFPICHKSDTYDTLTKFIIRAERQLGLKVKAIRSDIGGEFIASILTDFFVERGIIHERANIYTPQQNGASERLNRTKPQQSSSGAVLVPPDLKFSDHEVVENGDDEIVNNIPGSLPQNSDSETDDEDLN</sequence>
<evidence type="ECO:0000256" key="2">
    <source>
        <dbReference type="ARBA" id="ARBA00022723"/>
    </source>
</evidence>
<proteinExistence type="predicted"/>
<evidence type="ECO:0000259" key="11">
    <source>
        <dbReference type="PROSITE" id="PS50994"/>
    </source>
</evidence>
<dbReference type="GO" id="GO:0003676">
    <property type="term" value="F:nucleic acid binding"/>
    <property type="evidence" value="ECO:0007669"/>
    <property type="project" value="InterPro"/>
</dbReference>
<dbReference type="InterPro" id="IPR001584">
    <property type="entry name" value="Integrase_cat-core"/>
</dbReference>
<keyword evidence="8" id="KW-0548">Nucleotidyltransferase</keyword>
<dbReference type="SUPFAM" id="SSF53098">
    <property type="entry name" value="Ribonuclease H-like"/>
    <property type="match status" value="1"/>
</dbReference>
<dbReference type="InterPro" id="IPR036397">
    <property type="entry name" value="RNaseH_sf"/>
</dbReference>
<dbReference type="Proteomes" id="UP000887116">
    <property type="component" value="Unassembled WGS sequence"/>
</dbReference>
<gene>
    <name evidence="12" type="ORF">TNCT_15521</name>
</gene>
<dbReference type="InterPro" id="IPR039537">
    <property type="entry name" value="Retrotran_Ty1/copia-like"/>
</dbReference>
<feature type="compositionally biased region" description="Polar residues" evidence="10">
    <location>
        <begin position="113"/>
        <end position="122"/>
    </location>
</feature>
<dbReference type="GO" id="GO:0015074">
    <property type="term" value="P:DNA integration"/>
    <property type="evidence" value="ECO:0007669"/>
    <property type="project" value="UniProtKB-KW"/>
</dbReference>
<dbReference type="AlphaFoldDB" id="A0A8X6GC24"/>